<dbReference type="SUPFAM" id="SSF57850">
    <property type="entry name" value="RING/U-box"/>
    <property type="match status" value="1"/>
</dbReference>
<evidence type="ECO:0000313" key="7">
    <source>
        <dbReference type="Proteomes" id="UP000712281"/>
    </source>
</evidence>
<proteinExistence type="predicted"/>
<dbReference type="PANTHER" id="PTHR46858">
    <property type="entry name" value="OS05G0521000 PROTEIN"/>
    <property type="match status" value="1"/>
</dbReference>
<gene>
    <name evidence="6" type="ORF">F2Q68_00031883</name>
</gene>
<evidence type="ECO:0000259" key="5">
    <source>
        <dbReference type="PROSITE" id="PS50089"/>
    </source>
</evidence>
<dbReference type="Proteomes" id="UP000712281">
    <property type="component" value="Unassembled WGS sequence"/>
</dbReference>
<dbReference type="SMART" id="SM00184">
    <property type="entry name" value="RING"/>
    <property type="match status" value="1"/>
</dbReference>
<dbReference type="AlphaFoldDB" id="A0A8S9GFG4"/>
<dbReference type="InterPro" id="IPR013083">
    <property type="entry name" value="Znf_RING/FYVE/PHD"/>
</dbReference>
<dbReference type="Pfam" id="PF13920">
    <property type="entry name" value="zf-C3HC4_3"/>
    <property type="match status" value="1"/>
</dbReference>
<evidence type="ECO:0000256" key="1">
    <source>
        <dbReference type="ARBA" id="ARBA00022723"/>
    </source>
</evidence>
<dbReference type="PROSITE" id="PS50089">
    <property type="entry name" value="ZF_RING_2"/>
    <property type="match status" value="1"/>
</dbReference>
<evidence type="ECO:0000256" key="3">
    <source>
        <dbReference type="ARBA" id="ARBA00022833"/>
    </source>
</evidence>
<dbReference type="InterPro" id="IPR001841">
    <property type="entry name" value="Znf_RING"/>
</dbReference>
<keyword evidence="3" id="KW-0862">Zinc</keyword>
<dbReference type="GO" id="GO:0016567">
    <property type="term" value="P:protein ubiquitination"/>
    <property type="evidence" value="ECO:0007669"/>
    <property type="project" value="TreeGrafter"/>
</dbReference>
<evidence type="ECO:0000256" key="4">
    <source>
        <dbReference type="PROSITE-ProRule" id="PRU00175"/>
    </source>
</evidence>
<evidence type="ECO:0000313" key="6">
    <source>
        <dbReference type="EMBL" id="KAF2542422.1"/>
    </source>
</evidence>
<comment type="caution">
    <text evidence="6">The sequence shown here is derived from an EMBL/GenBank/DDBJ whole genome shotgun (WGS) entry which is preliminary data.</text>
</comment>
<organism evidence="6 7">
    <name type="scientific">Brassica cretica</name>
    <name type="common">Mustard</name>
    <dbReference type="NCBI Taxonomy" id="69181"/>
    <lineage>
        <taxon>Eukaryota</taxon>
        <taxon>Viridiplantae</taxon>
        <taxon>Streptophyta</taxon>
        <taxon>Embryophyta</taxon>
        <taxon>Tracheophyta</taxon>
        <taxon>Spermatophyta</taxon>
        <taxon>Magnoliopsida</taxon>
        <taxon>eudicotyledons</taxon>
        <taxon>Gunneridae</taxon>
        <taxon>Pentapetalae</taxon>
        <taxon>rosids</taxon>
        <taxon>malvids</taxon>
        <taxon>Brassicales</taxon>
        <taxon>Brassicaceae</taxon>
        <taxon>Brassiceae</taxon>
        <taxon>Brassica</taxon>
    </lineage>
</organism>
<reference evidence="6" key="1">
    <citation type="submission" date="2019-12" db="EMBL/GenBank/DDBJ databases">
        <title>Genome sequencing and annotation of Brassica cretica.</title>
        <authorList>
            <person name="Studholme D.J."/>
            <person name="Sarris P.F."/>
        </authorList>
    </citation>
    <scope>NUCLEOTIDE SEQUENCE</scope>
    <source>
        <strain evidence="6">PFS-001/15</strain>
        <tissue evidence="6">Leaf</tissue>
    </source>
</reference>
<dbReference type="EMBL" id="QGKW02002005">
    <property type="protein sequence ID" value="KAF2542422.1"/>
    <property type="molecule type" value="Genomic_DNA"/>
</dbReference>
<keyword evidence="1" id="KW-0479">Metal-binding</keyword>
<dbReference type="Gene3D" id="3.30.40.10">
    <property type="entry name" value="Zinc/RING finger domain, C3HC4 (zinc finger)"/>
    <property type="match status" value="1"/>
</dbReference>
<dbReference type="GO" id="GO:0008270">
    <property type="term" value="F:zinc ion binding"/>
    <property type="evidence" value="ECO:0007669"/>
    <property type="project" value="UniProtKB-KW"/>
</dbReference>
<dbReference type="PANTHER" id="PTHR46858:SF7">
    <property type="entry name" value="RING-TYPE DOMAIN-CONTAINING PROTEIN"/>
    <property type="match status" value="1"/>
</dbReference>
<feature type="domain" description="RING-type" evidence="5">
    <location>
        <begin position="19"/>
        <end position="58"/>
    </location>
</feature>
<dbReference type="GO" id="GO:0061630">
    <property type="term" value="F:ubiquitin protein ligase activity"/>
    <property type="evidence" value="ECO:0007669"/>
    <property type="project" value="TreeGrafter"/>
</dbReference>
<protein>
    <recommendedName>
        <fullName evidence="5">RING-type domain-containing protein</fullName>
    </recommendedName>
</protein>
<accession>A0A8S9GFG4</accession>
<sequence>MSHLRLLYHLRLHGSAGQCSVCLDALSDAVCVPCGHVAGCKSCLTEIKSKNLGCPVCRAKIDQIVKVYRV</sequence>
<keyword evidence="2 4" id="KW-0863">Zinc-finger</keyword>
<name>A0A8S9GFG4_BRACR</name>
<evidence type="ECO:0000256" key="2">
    <source>
        <dbReference type="ARBA" id="ARBA00022771"/>
    </source>
</evidence>